<dbReference type="Proteomes" id="UP000614410">
    <property type="component" value="Unassembled WGS sequence"/>
</dbReference>
<protein>
    <submittedName>
        <fullName evidence="1">Uncharacterized protein</fullName>
    </submittedName>
</protein>
<comment type="caution">
    <text evidence="1">The sequence shown here is derived from an EMBL/GenBank/DDBJ whole genome shotgun (WGS) entry which is preliminary data.</text>
</comment>
<dbReference type="EMBL" id="JAEKNN010000055">
    <property type="protein sequence ID" value="MBJ7610100.1"/>
    <property type="molecule type" value="Genomic_DNA"/>
</dbReference>
<sequence>MPSLQLRWSEHEARKPYARAFMVTFVDADGEQLGSVALSGSDLLYWRQFVVAVAALTGELFIHDQVDSAADPQRAWLQKLTQMMPAAENIAVRPRSSFDHEHGRVFGFEVSCGDDRSAVVDSRTLLEYQDFQAAIAHQCGRLLRISPVEDLDDRAQRQRAWLAWLSDAVARPGVEEAMSRTWPWR</sequence>
<proteinExistence type="predicted"/>
<dbReference type="AlphaFoldDB" id="A0A934NGJ9"/>
<name>A0A934NGJ9_9BACT</name>
<evidence type="ECO:0000313" key="1">
    <source>
        <dbReference type="EMBL" id="MBJ7610100.1"/>
    </source>
</evidence>
<evidence type="ECO:0000313" key="2">
    <source>
        <dbReference type="Proteomes" id="UP000614410"/>
    </source>
</evidence>
<accession>A0A934NGJ9</accession>
<organism evidence="1 2">
    <name type="scientific">Candidatus Amunia macphersoniae</name>
    <dbReference type="NCBI Taxonomy" id="3127014"/>
    <lineage>
        <taxon>Bacteria</taxon>
        <taxon>Bacillati</taxon>
        <taxon>Candidatus Dormiibacterota</taxon>
        <taxon>Candidatus Dormibacteria</taxon>
        <taxon>Candidatus Aeolococcales</taxon>
        <taxon>Candidatus Aeolococcaceae</taxon>
        <taxon>Candidatus Amunia</taxon>
    </lineage>
</organism>
<gene>
    <name evidence="1" type="ORF">JF887_11820</name>
</gene>
<reference evidence="1 2" key="1">
    <citation type="submission" date="2020-10" db="EMBL/GenBank/DDBJ databases">
        <title>Ca. Dormibacterota MAGs.</title>
        <authorList>
            <person name="Montgomery K."/>
        </authorList>
    </citation>
    <scope>NUCLEOTIDE SEQUENCE [LARGE SCALE GENOMIC DNA]</scope>
    <source>
        <strain evidence="1">Mitchell_Peninsula_5</strain>
    </source>
</reference>